<evidence type="ECO:0000256" key="1">
    <source>
        <dbReference type="ARBA" id="ARBA00004370"/>
    </source>
</evidence>
<comment type="subcellular location">
    <subcellularLocation>
        <location evidence="1">Membrane</location>
    </subcellularLocation>
</comment>
<dbReference type="GO" id="GO:0007155">
    <property type="term" value="P:cell adhesion"/>
    <property type="evidence" value="ECO:0007669"/>
    <property type="project" value="InterPro"/>
</dbReference>
<dbReference type="GO" id="GO:0005886">
    <property type="term" value="C:plasma membrane"/>
    <property type="evidence" value="ECO:0007669"/>
    <property type="project" value="InterPro"/>
</dbReference>
<proteinExistence type="predicted"/>
<name>A0A5B7IG30_PORTR</name>
<evidence type="ECO:0000256" key="2">
    <source>
        <dbReference type="ARBA" id="ARBA00023136"/>
    </source>
</evidence>
<dbReference type="PROSITE" id="PS00232">
    <property type="entry name" value="CADHERIN_1"/>
    <property type="match status" value="1"/>
</dbReference>
<dbReference type="InterPro" id="IPR020894">
    <property type="entry name" value="Cadherin_CS"/>
</dbReference>
<sequence>MLIDHFPSSPSTLFIFLPPHHSLSPPPGTGTVVVDVTDLNDNRPRLEHHVWEAGVNETSEEELQDLPSLSLLRLSLLDRDTDNDFLYRVSL</sequence>
<dbReference type="AlphaFoldDB" id="A0A5B7IG30"/>
<keyword evidence="4" id="KW-1185">Reference proteome</keyword>
<organism evidence="3 4">
    <name type="scientific">Portunus trituberculatus</name>
    <name type="common">Swimming crab</name>
    <name type="synonym">Neptunus trituberculatus</name>
    <dbReference type="NCBI Taxonomy" id="210409"/>
    <lineage>
        <taxon>Eukaryota</taxon>
        <taxon>Metazoa</taxon>
        <taxon>Ecdysozoa</taxon>
        <taxon>Arthropoda</taxon>
        <taxon>Crustacea</taxon>
        <taxon>Multicrustacea</taxon>
        <taxon>Malacostraca</taxon>
        <taxon>Eumalacostraca</taxon>
        <taxon>Eucarida</taxon>
        <taxon>Decapoda</taxon>
        <taxon>Pleocyemata</taxon>
        <taxon>Brachyura</taxon>
        <taxon>Eubrachyura</taxon>
        <taxon>Portunoidea</taxon>
        <taxon>Portunidae</taxon>
        <taxon>Portuninae</taxon>
        <taxon>Portunus</taxon>
    </lineage>
</organism>
<keyword evidence="2" id="KW-0472">Membrane</keyword>
<evidence type="ECO:0000313" key="3">
    <source>
        <dbReference type="EMBL" id="MPC81225.1"/>
    </source>
</evidence>
<protein>
    <recommendedName>
        <fullName evidence="5">Neural-cadherin</fullName>
    </recommendedName>
</protein>
<evidence type="ECO:0000313" key="4">
    <source>
        <dbReference type="Proteomes" id="UP000324222"/>
    </source>
</evidence>
<gene>
    <name evidence="3" type="ORF">E2C01_075832</name>
</gene>
<reference evidence="3 4" key="1">
    <citation type="submission" date="2019-05" db="EMBL/GenBank/DDBJ databases">
        <title>Another draft genome of Portunus trituberculatus and its Hox gene families provides insights of decapod evolution.</title>
        <authorList>
            <person name="Jeong J.-H."/>
            <person name="Song I."/>
            <person name="Kim S."/>
            <person name="Choi T."/>
            <person name="Kim D."/>
            <person name="Ryu S."/>
            <person name="Kim W."/>
        </authorList>
    </citation>
    <scope>NUCLEOTIDE SEQUENCE [LARGE SCALE GENOMIC DNA]</scope>
    <source>
        <tissue evidence="3">Muscle</tissue>
    </source>
</reference>
<evidence type="ECO:0008006" key="5">
    <source>
        <dbReference type="Google" id="ProtNLM"/>
    </source>
</evidence>
<accession>A0A5B7IG30</accession>
<comment type="caution">
    <text evidence="3">The sequence shown here is derived from an EMBL/GenBank/DDBJ whole genome shotgun (WGS) entry which is preliminary data.</text>
</comment>
<dbReference type="EMBL" id="VSRR010056321">
    <property type="protein sequence ID" value="MPC81225.1"/>
    <property type="molecule type" value="Genomic_DNA"/>
</dbReference>
<dbReference type="Proteomes" id="UP000324222">
    <property type="component" value="Unassembled WGS sequence"/>
</dbReference>